<dbReference type="STRING" id="743788.S8E1C0"/>
<dbReference type="InterPro" id="IPR036047">
    <property type="entry name" value="F-box-like_dom_sf"/>
</dbReference>
<evidence type="ECO:0000313" key="2">
    <source>
        <dbReference type="Proteomes" id="UP000015241"/>
    </source>
</evidence>
<dbReference type="InParanoid" id="S8E1C0"/>
<proteinExistence type="predicted"/>
<evidence type="ECO:0008006" key="3">
    <source>
        <dbReference type="Google" id="ProtNLM"/>
    </source>
</evidence>
<name>S8E1C0_FOMSC</name>
<protein>
    <recommendedName>
        <fullName evidence="3">F-box domain-containing protein</fullName>
    </recommendedName>
</protein>
<sequence length="427" mass="47694">MHAAPLLPPELYDQAIDHLWDDPKSLAACALTCRGWVGTSCLHLFRTVRIQNARQCARFAALLASAPIIARYVRRLTISAEYVGVDAAGRPVEDDAWVDSAGAFVRLLVNVTTIGLSRVRWHALRQETREAFVECFARVRMLFLFEARFAASRDVLDFLGAFPLLSELYFHGVAWDKESPAPLNATAAVPAVPALRRETECMQLSYLFLDPRSSPTLVTEWLLSHPTEQHLRTIQLCWREVESMKLVGDLLHASGAALERLLVEFPSGVPEAAVLHNQVSLVHNTGLRSVHFGGLDAKAAASQGFMSNQLFPWVTAMISQISSRELEDVSFEFEITSLADLNSLDWARIDRDLAREEYKGLQVLFYVVCHDMEPSVKKKISGLVAERLHSLHERGTLVIAVIGLWYYLIAGPWSCIPFHIGRIDPPG</sequence>
<dbReference type="EMBL" id="KE504160">
    <property type="protein sequence ID" value="EPS98986.1"/>
    <property type="molecule type" value="Genomic_DNA"/>
</dbReference>
<organism evidence="1 2">
    <name type="scientific">Fomitopsis schrenkii</name>
    <name type="common">Brown rot fungus</name>
    <dbReference type="NCBI Taxonomy" id="2126942"/>
    <lineage>
        <taxon>Eukaryota</taxon>
        <taxon>Fungi</taxon>
        <taxon>Dikarya</taxon>
        <taxon>Basidiomycota</taxon>
        <taxon>Agaricomycotina</taxon>
        <taxon>Agaricomycetes</taxon>
        <taxon>Polyporales</taxon>
        <taxon>Fomitopsis</taxon>
    </lineage>
</organism>
<dbReference type="HOGENOM" id="CLU_036316_4_1_1"/>
<reference evidence="1 2" key="1">
    <citation type="journal article" date="2012" name="Science">
        <title>The Paleozoic origin of enzymatic lignin decomposition reconstructed from 31 fungal genomes.</title>
        <authorList>
            <person name="Floudas D."/>
            <person name="Binder M."/>
            <person name="Riley R."/>
            <person name="Barry K."/>
            <person name="Blanchette R.A."/>
            <person name="Henrissat B."/>
            <person name="Martinez A.T."/>
            <person name="Otillar R."/>
            <person name="Spatafora J.W."/>
            <person name="Yadav J.S."/>
            <person name="Aerts A."/>
            <person name="Benoit I."/>
            <person name="Boyd A."/>
            <person name="Carlson A."/>
            <person name="Copeland A."/>
            <person name="Coutinho P.M."/>
            <person name="de Vries R.P."/>
            <person name="Ferreira P."/>
            <person name="Findley K."/>
            <person name="Foster B."/>
            <person name="Gaskell J."/>
            <person name="Glotzer D."/>
            <person name="Gorecki P."/>
            <person name="Heitman J."/>
            <person name="Hesse C."/>
            <person name="Hori C."/>
            <person name="Igarashi K."/>
            <person name="Jurgens J.A."/>
            <person name="Kallen N."/>
            <person name="Kersten P."/>
            <person name="Kohler A."/>
            <person name="Kuees U."/>
            <person name="Kumar T.K.A."/>
            <person name="Kuo A."/>
            <person name="LaButti K."/>
            <person name="Larrondo L.F."/>
            <person name="Lindquist E."/>
            <person name="Ling A."/>
            <person name="Lombard V."/>
            <person name="Lucas S."/>
            <person name="Lundell T."/>
            <person name="Martin R."/>
            <person name="McLaughlin D.J."/>
            <person name="Morgenstern I."/>
            <person name="Morin E."/>
            <person name="Murat C."/>
            <person name="Nagy L.G."/>
            <person name="Nolan M."/>
            <person name="Ohm R.A."/>
            <person name="Patyshakuliyeva A."/>
            <person name="Rokas A."/>
            <person name="Ruiz-Duenas F.J."/>
            <person name="Sabat G."/>
            <person name="Salamov A."/>
            <person name="Samejima M."/>
            <person name="Schmutz J."/>
            <person name="Slot J.C."/>
            <person name="St John F."/>
            <person name="Stenlid J."/>
            <person name="Sun H."/>
            <person name="Sun S."/>
            <person name="Syed K."/>
            <person name="Tsang A."/>
            <person name="Wiebenga A."/>
            <person name="Young D."/>
            <person name="Pisabarro A."/>
            <person name="Eastwood D.C."/>
            <person name="Martin F."/>
            <person name="Cullen D."/>
            <person name="Grigoriev I.V."/>
            <person name="Hibbett D.S."/>
        </authorList>
    </citation>
    <scope>NUCLEOTIDE SEQUENCE</scope>
    <source>
        <strain evidence="2">FP-58527</strain>
    </source>
</reference>
<gene>
    <name evidence="1" type="ORF">FOMPIDRAFT_1042231</name>
</gene>
<dbReference type="Proteomes" id="UP000015241">
    <property type="component" value="Unassembled WGS sequence"/>
</dbReference>
<dbReference type="OrthoDB" id="2788229at2759"/>
<accession>S8E1C0</accession>
<dbReference type="SUPFAM" id="SSF81383">
    <property type="entry name" value="F-box domain"/>
    <property type="match status" value="1"/>
</dbReference>
<keyword evidence="2" id="KW-1185">Reference proteome</keyword>
<evidence type="ECO:0000313" key="1">
    <source>
        <dbReference type="EMBL" id="EPS98986.1"/>
    </source>
</evidence>
<dbReference type="AlphaFoldDB" id="S8E1C0"/>